<feature type="compositionally biased region" description="Basic residues" evidence="1">
    <location>
        <begin position="171"/>
        <end position="184"/>
    </location>
</feature>
<name>M7Z0J4_TRIUA</name>
<dbReference type="EMBL" id="KD156026">
    <property type="protein sequence ID" value="EMS56618.1"/>
    <property type="molecule type" value="Genomic_DNA"/>
</dbReference>
<evidence type="ECO:0000256" key="1">
    <source>
        <dbReference type="SAM" id="MobiDB-lite"/>
    </source>
</evidence>
<dbReference type="Gene3D" id="3.30.160.60">
    <property type="entry name" value="Classic Zinc Finger"/>
    <property type="match status" value="1"/>
</dbReference>
<dbReference type="InterPro" id="IPR013087">
    <property type="entry name" value="Znf_C2H2_type"/>
</dbReference>
<dbReference type="GO" id="GO:0003700">
    <property type="term" value="F:DNA-binding transcription factor activity"/>
    <property type="evidence" value="ECO:0007669"/>
    <property type="project" value="InterPro"/>
</dbReference>
<feature type="compositionally biased region" description="Basic and acidic residues" evidence="1">
    <location>
        <begin position="212"/>
        <end position="232"/>
    </location>
</feature>
<dbReference type="STRING" id="4572.M7Z0J4"/>
<reference evidence="2" key="1">
    <citation type="journal article" date="2013" name="Nature">
        <title>Draft genome of the wheat A-genome progenitor Triticum urartu.</title>
        <authorList>
            <person name="Ling H.Q."/>
            <person name="Zhao S."/>
            <person name="Liu D."/>
            <person name="Wang J."/>
            <person name="Sun H."/>
            <person name="Zhang C."/>
            <person name="Fan H."/>
            <person name="Li D."/>
            <person name="Dong L."/>
            <person name="Tao Y."/>
            <person name="Gao C."/>
            <person name="Wu H."/>
            <person name="Li Y."/>
            <person name="Cui Y."/>
            <person name="Guo X."/>
            <person name="Zheng S."/>
            <person name="Wang B."/>
            <person name="Yu K."/>
            <person name="Liang Q."/>
            <person name="Yang W."/>
            <person name="Lou X."/>
            <person name="Chen J."/>
            <person name="Feng M."/>
            <person name="Jian J."/>
            <person name="Zhang X."/>
            <person name="Luo G."/>
            <person name="Jiang Y."/>
            <person name="Liu J."/>
            <person name="Wang Z."/>
            <person name="Sha Y."/>
            <person name="Zhang B."/>
            <person name="Wu H."/>
            <person name="Tang D."/>
            <person name="Shen Q."/>
            <person name="Xue P."/>
            <person name="Zou S."/>
            <person name="Wang X."/>
            <person name="Liu X."/>
            <person name="Wang F."/>
            <person name="Yang Y."/>
            <person name="An X."/>
            <person name="Dong Z."/>
            <person name="Zhang K."/>
            <person name="Zhang X."/>
            <person name="Luo M.C."/>
            <person name="Dvorak J."/>
            <person name="Tong Y."/>
            <person name="Wang J."/>
            <person name="Yang H."/>
            <person name="Li Z."/>
            <person name="Wang D."/>
            <person name="Zhang A."/>
            <person name="Wang J."/>
        </authorList>
    </citation>
    <scope>NUCLEOTIDE SEQUENCE</scope>
</reference>
<dbReference type="AlphaFoldDB" id="M7Z0J4"/>
<gene>
    <name evidence="2" type="ORF">TRIUR3_12327</name>
</gene>
<dbReference type="PANTHER" id="PTHR45730">
    <property type="entry name" value="ZINC FINGER PROTEIN JAGGED"/>
    <property type="match status" value="1"/>
</dbReference>
<feature type="compositionally biased region" description="Low complexity" evidence="1">
    <location>
        <begin position="187"/>
        <end position="201"/>
    </location>
</feature>
<protein>
    <submittedName>
        <fullName evidence="2">Zinc finger protein KNUCKLES</fullName>
    </submittedName>
</protein>
<accession>M7Z0J4</accession>
<proteinExistence type="predicted"/>
<feature type="region of interest" description="Disordered" evidence="1">
    <location>
        <begin position="167"/>
        <end position="232"/>
    </location>
</feature>
<dbReference type="OMA" id="NSAINWD"/>
<dbReference type="PROSITE" id="PS00028">
    <property type="entry name" value="ZINC_FINGER_C2H2_1"/>
    <property type="match status" value="1"/>
</dbReference>
<evidence type="ECO:0000313" key="2">
    <source>
        <dbReference type="EMBL" id="EMS56618.1"/>
    </source>
</evidence>
<dbReference type="InterPro" id="IPR045320">
    <property type="entry name" value="JAGGED/SL1-like"/>
</dbReference>
<dbReference type="PANTHER" id="PTHR45730:SF22">
    <property type="entry name" value="C2H2-TYPE DOMAIN-CONTAINING PROTEIN"/>
    <property type="match status" value="1"/>
</dbReference>
<dbReference type="SUPFAM" id="SSF57667">
    <property type="entry name" value="beta-beta-alpha zinc fingers"/>
    <property type="match status" value="1"/>
</dbReference>
<organism evidence="2">
    <name type="scientific">Triticum urartu</name>
    <name type="common">Red wild einkorn</name>
    <name type="synonym">Crithodium urartu</name>
    <dbReference type="NCBI Taxonomy" id="4572"/>
    <lineage>
        <taxon>Eukaryota</taxon>
        <taxon>Viridiplantae</taxon>
        <taxon>Streptophyta</taxon>
        <taxon>Embryophyta</taxon>
        <taxon>Tracheophyta</taxon>
        <taxon>Spermatophyta</taxon>
        <taxon>Magnoliopsida</taxon>
        <taxon>Liliopsida</taxon>
        <taxon>Poales</taxon>
        <taxon>Poaceae</taxon>
        <taxon>BOP clade</taxon>
        <taxon>Pooideae</taxon>
        <taxon>Triticodae</taxon>
        <taxon>Triticeae</taxon>
        <taxon>Triticinae</taxon>
        <taxon>Triticum</taxon>
    </lineage>
</organism>
<dbReference type="PROSITE" id="PS50157">
    <property type="entry name" value="ZINC_FINGER_C2H2_2"/>
    <property type="match status" value="1"/>
</dbReference>
<sequence>MEPAYRAIASAIGSAPSHWHSSLHAPSTSPIGVHRSTYEHCILRDEEGTRTVLEQKDTRESNETAMERTSIRDALNINSAINWDEVDDQHDGHALNMHYMYVFEKSAICEYDTQPPGASTMEQASSAQAELSLELTLAADVGVVPAEAGFFLCVYCYRRFRTSQALGGHQNAHKKERAVAKRRRDAAAAMRPSPARKAAARMPEEPAGGVMAHKDGSSCRESDPELDLSLRL</sequence>
<dbReference type="InterPro" id="IPR036236">
    <property type="entry name" value="Znf_C2H2_sf"/>
</dbReference>